<accession>A0A9W7U016</accession>
<dbReference type="Gene3D" id="1.10.260.40">
    <property type="entry name" value="lambda repressor-like DNA-binding domains"/>
    <property type="match status" value="1"/>
</dbReference>
<dbReference type="Pfam" id="PF05869">
    <property type="entry name" value="Dam"/>
    <property type="match status" value="1"/>
</dbReference>
<evidence type="ECO:0000259" key="1">
    <source>
        <dbReference type="PROSITE" id="PS50943"/>
    </source>
</evidence>
<comment type="caution">
    <text evidence="2">The sequence shown here is derived from an EMBL/GenBank/DDBJ whole genome shotgun (WGS) entry which is preliminary data.</text>
</comment>
<dbReference type="Pfam" id="PF13560">
    <property type="entry name" value="HTH_31"/>
    <property type="match status" value="1"/>
</dbReference>
<reference evidence="2 3" key="1">
    <citation type="submission" date="2018-07" db="EMBL/GenBank/DDBJ databases">
        <title>Genome sequence of Azospirillum sp. ATCC 49961.</title>
        <authorList>
            <person name="Sant'Anna F.H."/>
            <person name="Baldani J.I."/>
            <person name="Zilli J.E."/>
            <person name="Reis V.M."/>
            <person name="Hartmann A."/>
            <person name="Cruz L."/>
            <person name="de Souza E.M."/>
            <person name="de Oliveira Pedrosa F."/>
            <person name="Passaglia L.M.P."/>
        </authorList>
    </citation>
    <scope>NUCLEOTIDE SEQUENCE [LARGE SCALE GENOMIC DNA]</scope>
    <source>
        <strain evidence="2 3">ATCC 49961</strain>
    </source>
</reference>
<dbReference type="InterPro" id="IPR010982">
    <property type="entry name" value="Lambda_DNA-bd_dom_sf"/>
</dbReference>
<dbReference type="CDD" id="cd00093">
    <property type="entry name" value="HTH_XRE"/>
    <property type="match status" value="1"/>
</dbReference>
<dbReference type="PROSITE" id="PS50943">
    <property type="entry name" value="HTH_CROC1"/>
    <property type="match status" value="2"/>
</dbReference>
<dbReference type="GO" id="GO:0009007">
    <property type="term" value="F:site-specific DNA-methyltransferase (adenine-specific) activity"/>
    <property type="evidence" value="ECO:0007669"/>
    <property type="project" value="InterPro"/>
</dbReference>
<dbReference type="SUPFAM" id="SSF47413">
    <property type="entry name" value="lambda repressor-like DNA-binding domains"/>
    <property type="match status" value="2"/>
</dbReference>
<dbReference type="EMBL" id="QOKW01000004">
    <property type="protein sequence ID" value="KAA0682214.1"/>
    <property type="molecule type" value="Genomic_DNA"/>
</dbReference>
<feature type="domain" description="HTH cro/C1-type" evidence="1">
    <location>
        <begin position="11"/>
        <end position="43"/>
    </location>
</feature>
<dbReference type="GO" id="GO:0009307">
    <property type="term" value="P:DNA restriction-modification system"/>
    <property type="evidence" value="ECO:0007669"/>
    <property type="project" value="InterPro"/>
</dbReference>
<sequence>MSKNLSLGAALRARRQALGLTLAAVGARAGVSRPTVAGLERDQGQRRSLDAVAAALGLRLVVGSGGLATVRQRRGWSVPTVATRTGLSAPTVRLIEAGGGGRVESLLALAAAVGARLRLVEAEAAFYAPGGAGVSSARDGTGKDEWWTPPDLLTTIQAALGVGERWDLDPCSPGAAVSHVPAVRHVMAAEDSLSLPMWGTAGDTAFVNPPFSAVGAFAARCADEAGRGLRLVLLVPARPGARWWRECVVGDGATDVVFLGRRLAFGGPSGPRGPAPFDVALVCWGWSEGAADRLAAALPGAWAMPARRVALAA</sequence>
<dbReference type="GO" id="GO:0003677">
    <property type="term" value="F:DNA binding"/>
    <property type="evidence" value="ECO:0007669"/>
    <property type="project" value="InterPro"/>
</dbReference>
<dbReference type="Proteomes" id="UP000480854">
    <property type="component" value="Unassembled WGS sequence"/>
</dbReference>
<protein>
    <submittedName>
        <fullName evidence="2">Helix-turn-helix domain-containing protein</fullName>
    </submittedName>
</protein>
<proteinExistence type="predicted"/>
<dbReference type="AlphaFoldDB" id="A0A9W7U016"/>
<evidence type="ECO:0000313" key="2">
    <source>
        <dbReference type="EMBL" id="KAA0682214.1"/>
    </source>
</evidence>
<organism evidence="2 3">
    <name type="scientific">Roseomonas genomospecies 6</name>
    <dbReference type="NCBI Taxonomy" id="214106"/>
    <lineage>
        <taxon>Bacteria</taxon>
        <taxon>Pseudomonadati</taxon>
        <taxon>Pseudomonadota</taxon>
        <taxon>Alphaproteobacteria</taxon>
        <taxon>Acetobacterales</taxon>
        <taxon>Roseomonadaceae</taxon>
        <taxon>Roseomonas</taxon>
    </lineage>
</organism>
<dbReference type="InterPro" id="IPR008593">
    <property type="entry name" value="Dam_MeTrfase"/>
</dbReference>
<evidence type="ECO:0000313" key="3">
    <source>
        <dbReference type="Proteomes" id="UP000480854"/>
    </source>
</evidence>
<dbReference type="RefSeq" id="WP_149468117.1">
    <property type="nucleotide sequence ID" value="NZ_QOKW01000004.1"/>
</dbReference>
<dbReference type="OrthoDB" id="189843at2"/>
<dbReference type="InterPro" id="IPR001387">
    <property type="entry name" value="Cro/C1-type_HTH"/>
</dbReference>
<name>A0A9W7U016_9PROT</name>
<keyword evidence="3" id="KW-1185">Reference proteome</keyword>
<feature type="domain" description="HTH cro/C1-type" evidence="1">
    <location>
        <begin position="67"/>
        <end position="120"/>
    </location>
</feature>
<dbReference type="SMART" id="SM00530">
    <property type="entry name" value="HTH_XRE"/>
    <property type="match status" value="2"/>
</dbReference>
<gene>
    <name evidence="2" type="ORF">DS843_06620</name>
</gene>